<dbReference type="InterPro" id="IPR054722">
    <property type="entry name" value="PolX-like_BBD"/>
</dbReference>
<evidence type="ECO:0000256" key="1">
    <source>
        <dbReference type="SAM" id="MobiDB-lite"/>
    </source>
</evidence>
<accession>A0A9P6E5R4</accession>
<evidence type="ECO:0000313" key="3">
    <source>
        <dbReference type="EMBL" id="KAF9523041.1"/>
    </source>
</evidence>
<organism evidence="3 4">
    <name type="scientific">Crepidotus variabilis</name>
    <dbReference type="NCBI Taxonomy" id="179855"/>
    <lineage>
        <taxon>Eukaryota</taxon>
        <taxon>Fungi</taxon>
        <taxon>Dikarya</taxon>
        <taxon>Basidiomycota</taxon>
        <taxon>Agaricomycotina</taxon>
        <taxon>Agaricomycetes</taxon>
        <taxon>Agaricomycetidae</taxon>
        <taxon>Agaricales</taxon>
        <taxon>Agaricineae</taxon>
        <taxon>Crepidotaceae</taxon>
        <taxon>Crepidotus</taxon>
    </lineage>
</organism>
<feature type="non-terminal residue" evidence="3">
    <location>
        <position position="86"/>
    </location>
</feature>
<sequence length="86" mass="9679">MTHHINQRENSDPFPSENTSDQSHSEFDHSAFAAFTGDAPYKVFDSGCTRHMTPHRHLLTNYHEIEAQPIRAANSEYFSGIGVGTM</sequence>
<dbReference type="Pfam" id="PF22936">
    <property type="entry name" value="Pol_BBD"/>
    <property type="match status" value="1"/>
</dbReference>
<evidence type="ECO:0000313" key="4">
    <source>
        <dbReference type="Proteomes" id="UP000807306"/>
    </source>
</evidence>
<feature type="domain" description="Retrovirus-related Pol polyprotein from transposon TNT 1-94-like beta-barrel" evidence="2">
    <location>
        <begin position="44"/>
        <end position="85"/>
    </location>
</feature>
<evidence type="ECO:0000259" key="2">
    <source>
        <dbReference type="Pfam" id="PF22936"/>
    </source>
</evidence>
<protein>
    <recommendedName>
        <fullName evidence="2">Retrovirus-related Pol polyprotein from transposon TNT 1-94-like beta-barrel domain-containing protein</fullName>
    </recommendedName>
</protein>
<proteinExistence type="predicted"/>
<keyword evidence="4" id="KW-1185">Reference proteome</keyword>
<feature type="compositionally biased region" description="Basic and acidic residues" evidence="1">
    <location>
        <begin position="1"/>
        <end position="11"/>
    </location>
</feature>
<comment type="caution">
    <text evidence="3">The sequence shown here is derived from an EMBL/GenBank/DDBJ whole genome shotgun (WGS) entry which is preliminary data.</text>
</comment>
<dbReference type="AlphaFoldDB" id="A0A9P6E5R4"/>
<dbReference type="OrthoDB" id="3251181at2759"/>
<dbReference type="Proteomes" id="UP000807306">
    <property type="component" value="Unassembled WGS sequence"/>
</dbReference>
<feature type="region of interest" description="Disordered" evidence="1">
    <location>
        <begin position="1"/>
        <end position="29"/>
    </location>
</feature>
<reference evidence="3" key="1">
    <citation type="submission" date="2020-11" db="EMBL/GenBank/DDBJ databases">
        <authorList>
            <consortium name="DOE Joint Genome Institute"/>
            <person name="Ahrendt S."/>
            <person name="Riley R."/>
            <person name="Andreopoulos W."/>
            <person name="Labutti K."/>
            <person name="Pangilinan J."/>
            <person name="Ruiz-Duenas F.J."/>
            <person name="Barrasa J.M."/>
            <person name="Sanchez-Garcia M."/>
            <person name="Camarero S."/>
            <person name="Miyauchi S."/>
            <person name="Serrano A."/>
            <person name="Linde D."/>
            <person name="Babiker R."/>
            <person name="Drula E."/>
            <person name="Ayuso-Fernandez I."/>
            <person name="Pacheco R."/>
            <person name="Padilla G."/>
            <person name="Ferreira P."/>
            <person name="Barriuso J."/>
            <person name="Kellner H."/>
            <person name="Castanera R."/>
            <person name="Alfaro M."/>
            <person name="Ramirez L."/>
            <person name="Pisabarro A.G."/>
            <person name="Kuo A."/>
            <person name="Tritt A."/>
            <person name="Lipzen A."/>
            <person name="He G."/>
            <person name="Yan M."/>
            <person name="Ng V."/>
            <person name="Cullen D."/>
            <person name="Martin F."/>
            <person name="Rosso M.-N."/>
            <person name="Henrissat B."/>
            <person name="Hibbett D."/>
            <person name="Martinez A.T."/>
            <person name="Grigoriev I.V."/>
        </authorList>
    </citation>
    <scope>NUCLEOTIDE SEQUENCE</scope>
    <source>
        <strain evidence="3">CBS 506.95</strain>
    </source>
</reference>
<dbReference type="EMBL" id="MU157926">
    <property type="protein sequence ID" value="KAF9523041.1"/>
    <property type="molecule type" value="Genomic_DNA"/>
</dbReference>
<name>A0A9P6E5R4_9AGAR</name>
<gene>
    <name evidence="3" type="ORF">CPB83DRAFT_776125</name>
</gene>